<name>R7V087_CAPTE</name>
<dbReference type="InterPro" id="IPR046341">
    <property type="entry name" value="SET_dom_sf"/>
</dbReference>
<proteinExistence type="predicted"/>
<feature type="region of interest" description="Disordered" evidence="1">
    <location>
        <begin position="48"/>
        <end position="78"/>
    </location>
</feature>
<gene>
    <name evidence="2" type="ORF">CAPTEDRAFT_199785</name>
</gene>
<dbReference type="AlphaFoldDB" id="R7V087"/>
<dbReference type="EMBL" id="KB296106">
    <property type="protein sequence ID" value="ELU12243.1"/>
    <property type="molecule type" value="Genomic_DNA"/>
</dbReference>
<evidence type="ECO:0000256" key="1">
    <source>
        <dbReference type="SAM" id="MobiDB-lite"/>
    </source>
</evidence>
<accession>R7V087</accession>
<organism evidence="2">
    <name type="scientific">Capitella teleta</name>
    <name type="common">Polychaete worm</name>
    <dbReference type="NCBI Taxonomy" id="283909"/>
    <lineage>
        <taxon>Eukaryota</taxon>
        <taxon>Metazoa</taxon>
        <taxon>Spiralia</taxon>
        <taxon>Lophotrochozoa</taxon>
        <taxon>Annelida</taxon>
        <taxon>Polychaeta</taxon>
        <taxon>Sedentaria</taxon>
        <taxon>Scolecida</taxon>
        <taxon>Capitellidae</taxon>
        <taxon>Capitella</taxon>
    </lineage>
</organism>
<dbReference type="Gene3D" id="2.170.270.10">
    <property type="entry name" value="SET domain"/>
    <property type="match status" value="1"/>
</dbReference>
<dbReference type="HOGENOM" id="CLU_1572072_0_0_1"/>
<evidence type="ECO:0000313" key="3">
    <source>
        <dbReference type="EnsemblMetazoa" id="CapteP199785"/>
    </source>
</evidence>
<dbReference type="EnsemblMetazoa" id="CapteT199785">
    <property type="protein sequence ID" value="CapteP199785"/>
    <property type="gene ID" value="CapteG199785"/>
</dbReference>
<evidence type="ECO:0000313" key="4">
    <source>
        <dbReference type="Proteomes" id="UP000014760"/>
    </source>
</evidence>
<evidence type="ECO:0000313" key="2">
    <source>
        <dbReference type="EMBL" id="ELU12243.1"/>
    </source>
</evidence>
<reference evidence="3" key="3">
    <citation type="submission" date="2015-06" db="UniProtKB">
        <authorList>
            <consortium name="EnsemblMetazoa"/>
        </authorList>
    </citation>
    <scope>IDENTIFICATION</scope>
</reference>
<dbReference type="EMBL" id="AMQN01005457">
    <property type="status" value="NOT_ANNOTATED_CDS"/>
    <property type="molecule type" value="Genomic_DNA"/>
</dbReference>
<dbReference type="Proteomes" id="UP000014760">
    <property type="component" value="Unassembled WGS sequence"/>
</dbReference>
<reference evidence="2 4" key="2">
    <citation type="journal article" date="2013" name="Nature">
        <title>Insights into bilaterian evolution from three spiralian genomes.</title>
        <authorList>
            <person name="Simakov O."/>
            <person name="Marletaz F."/>
            <person name="Cho S.J."/>
            <person name="Edsinger-Gonzales E."/>
            <person name="Havlak P."/>
            <person name="Hellsten U."/>
            <person name="Kuo D.H."/>
            <person name="Larsson T."/>
            <person name="Lv J."/>
            <person name="Arendt D."/>
            <person name="Savage R."/>
            <person name="Osoegawa K."/>
            <person name="de Jong P."/>
            <person name="Grimwood J."/>
            <person name="Chapman J.A."/>
            <person name="Shapiro H."/>
            <person name="Aerts A."/>
            <person name="Otillar R.P."/>
            <person name="Terry A.Y."/>
            <person name="Boore J.L."/>
            <person name="Grigoriev I.V."/>
            <person name="Lindberg D.R."/>
            <person name="Seaver E.C."/>
            <person name="Weisblat D.A."/>
            <person name="Putnam N.H."/>
            <person name="Rokhsar D.S."/>
        </authorList>
    </citation>
    <scope>NUCLEOTIDE SEQUENCE</scope>
    <source>
        <strain evidence="2 4">I ESC-2004</strain>
    </source>
</reference>
<sequence>MLAIDRTLTGTTSCPAFAWSSDYTRHLLDFLHKKFALQISSIQLLHPNSSADGDDEDLAEAPSHQEAEHPVQQGLPSHSLPDQLELRALTPEGTCCSGVWATAHLGPGAVFGPLQGKLRKSIEENSSALESRVGNADSRIIAQRQTCRHINRTVLSWRRYSVSSAWRSGY</sequence>
<reference evidence="4" key="1">
    <citation type="submission" date="2012-12" db="EMBL/GenBank/DDBJ databases">
        <authorList>
            <person name="Hellsten U."/>
            <person name="Grimwood J."/>
            <person name="Chapman J.A."/>
            <person name="Shapiro H."/>
            <person name="Aerts A."/>
            <person name="Otillar R.P."/>
            <person name="Terry A.Y."/>
            <person name="Boore J.L."/>
            <person name="Simakov O."/>
            <person name="Marletaz F."/>
            <person name="Cho S.-J."/>
            <person name="Edsinger-Gonzales E."/>
            <person name="Havlak P."/>
            <person name="Kuo D.-H."/>
            <person name="Larsson T."/>
            <person name="Lv J."/>
            <person name="Arendt D."/>
            <person name="Savage R."/>
            <person name="Osoegawa K."/>
            <person name="de Jong P."/>
            <person name="Lindberg D.R."/>
            <person name="Seaver E.C."/>
            <person name="Weisblat D.A."/>
            <person name="Putnam N.H."/>
            <person name="Grigoriev I.V."/>
            <person name="Rokhsar D.S."/>
        </authorList>
    </citation>
    <scope>NUCLEOTIDE SEQUENCE</scope>
    <source>
        <strain evidence="4">I ESC-2004</strain>
    </source>
</reference>
<protein>
    <submittedName>
        <fullName evidence="2 3">Uncharacterized protein</fullName>
    </submittedName>
</protein>
<keyword evidence="4" id="KW-1185">Reference proteome</keyword>